<dbReference type="InterPro" id="IPR050356">
    <property type="entry name" value="SulA_CellDiv_inhibitor"/>
</dbReference>
<dbReference type="Gene3D" id="3.40.50.300">
    <property type="entry name" value="P-loop containing nucleotide triphosphate hydrolases"/>
    <property type="match status" value="1"/>
</dbReference>
<dbReference type="InterPro" id="IPR027417">
    <property type="entry name" value="P-loop_NTPase"/>
</dbReference>
<name>E9I2T9_DAPPU</name>
<evidence type="ECO:0000313" key="4">
    <source>
        <dbReference type="Proteomes" id="UP000000305"/>
    </source>
</evidence>
<gene>
    <name evidence="3" type="ORF">DAPPUDRAFT_338433</name>
</gene>
<dbReference type="InterPro" id="IPR043502">
    <property type="entry name" value="DNA/RNA_pol_sf"/>
</dbReference>
<dbReference type="KEGG" id="dpx:DAPPUDRAFT_338433"/>
<dbReference type="InterPro" id="IPR001126">
    <property type="entry name" value="UmuC"/>
</dbReference>
<accession>E9I2T9</accession>
<dbReference type="AlphaFoldDB" id="E9I2T9"/>
<dbReference type="GO" id="GO:0071897">
    <property type="term" value="P:DNA biosynthetic process"/>
    <property type="evidence" value="ECO:0007669"/>
    <property type="project" value="UniProtKB-ARBA"/>
</dbReference>
<dbReference type="Proteomes" id="UP000000305">
    <property type="component" value="Unassembled WGS sequence"/>
</dbReference>
<sequence>MEIPYINAIMLLSSATTSVNRVISLMPHAIWRANEVAVYKAITSLTGFSNLDAELPNGGWPKSTLVELLLQQAGIGELQLLKPALVSIAKTQRIAFVQPPHILNGLTFQAWDLSQEKSADIHRNTIMRTWISLALRYLPLEALRPCWSEPGAYAIIDKERVLTASRDAVVAGVGFDMRRGGVSAIAPGVIMLDRDLERENLAFEAIAMTLLRYTPEVTYAADNCILLDVTASLTLFGGHREICRLITQSIRTLGFTCRLACAPTAMAAWLLSRAPVARNRRNRRRTIKVDTMTRAVDRLPVGLLPGASKLQDWLQGIGCESIGQLRLYPRAALQRRTNQQLLLELDKAYGMAPEL</sequence>
<feature type="domain" description="UmuC" evidence="2">
    <location>
        <begin position="157"/>
        <end position="272"/>
    </location>
</feature>
<protein>
    <recommendedName>
        <fullName evidence="2">UmuC domain-containing protein</fullName>
    </recommendedName>
</protein>
<dbReference type="Pfam" id="PF00817">
    <property type="entry name" value="IMS"/>
    <property type="match status" value="1"/>
</dbReference>
<evidence type="ECO:0000313" key="3">
    <source>
        <dbReference type="EMBL" id="EFX61691.1"/>
    </source>
</evidence>
<reference evidence="3 4" key="1">
    <citation type="journal article" date="2011" name="Science">
        <title>The ecoresponsive genome of Daphnia pulex.</title>
        <authorList>
            <person name="Colbourne J.K."/>
            <person name="Pfrender M.E."/>
            <person name="Gilbert D."/>
            <person name="Thomas W.K."/>
            <person name="Tucker A."/>
            <person name="Oakley T.H."/>
            <person name="Tokishita S."/>
            <person name="Aerts A."/>
            <person name="Arnold G.J."/>
            <person name="Basu M.K."/>
            <person name="Bauer D.J."/>
            <person name="Caceres C.E."/>
            <person name="Carmel L."/>
            <person name="Casola C."/>
            <person name="Choi J.H."/>
            <person name="Detter J.C."/>
            <person name="Dong Q."/>
            <person name="Dusheyko S."/>
            <person name="Eads B.D."/>
            <person name="Frohlich T."/>
            <person name="Geiler-Samerotte K.A."/>
            <person name="Gerlach D."/>
            <person name="Hatcher P."/>
            <person name="Jogdeo S."/>
            <person name="Krijgsveld J."/>
            <person name="Kriventseva E.V."/>
            <person name="Kultz D."/>
            <person name="Laforsch C."/>
            <person name="Lindquist E."/>
            <person name="Lopez J."/>
            <person name="Manak J.R."/>
            <person name="Muller J."/>
            <person name="Pangilinan J."/>
            <person name="Patwardhan R.P."/>
            <person name="Pitluck S."/>
            <person name="Pritham E.J."/>
            <person name="Rechtsteiner A."/>
            <person name="Rho M."/>
            <person name="Rogozin I.B."/>
            <person name="Sakarya O."/>
            <person name="Salamov A."/>
            <person name="Schaack S."/>
            <person name="Shapiro H."/>
            <person name="Shiga Y."/>
            <person name="Skalitzky C."/>
            <person name="Smith Z."/>
            <person name="Souvorov A."/>
            <person name="Sung W."/>
            <person name="Tang Z."/>
            <person name="Tsuchiya D."/>
            <person name="Tu H."/>
            <person name="Vos H."/>
            <person name="Wang M."/>
            <person name="Wolf Y.I."/>
            <person name="Yamagata H."/>
            <person name="Yamada T."/>
            <person name="Ye Y."/>
            <person name="Shaw J.R."/>
            <person name="Andrews J."/>
            <person name="Crease T.J."/>
            <person name="Tang H."/>
            <person name="Lucas S.M."/>
            <person name="Robertson H.M."/>
            <person name="Bork P."/>
            <person name="Koonin E.V."/>
            <person name="Zdobnov E.M."/>
            <person name="Grigoriev I.V."/>
            <person name="Lynch M."/>
            <person name="Boore J.L."/>
        </authorList>
    </citation>
    <scope>NUCLEOTIDE SEQUENCE [LARGE SCALE GENOMIC DNA]</scope>
</reference>
<dbReference type="GO" id="GO:0006281">
    <property type="term" value="P:DNA repair"/>
    <property type="evidence" value="ECO:0007669"/>
    <property type="project" value="InterPro"/>
</dbReference>
<dbReference type="PANTHER" id="PTHR35369:SF2">
    <property type="entry name" value="BLR3025 PROTEIN"/>
    <property type="match status" value="1"/>
</dbReference>
<dbReference type="PANTHER" id="PTHR35369">
    <property type="entry name" value="BLR3025 PROTEIN-RELATED"/>
    <property type="match status" value="1"/>
</dbReference>
<dbReference type="SUPFAM" id="SSF56672">
    <property type="entry name" value="DNA/RNA polymerases"/>
    <property type="match status" value="1"/>
</dbReference>
<organism evidence="3 4">
    <name type="scientific">Daphnia pulex</name>
    <name type="common">Water flea</name>
    <dbReference type="NCBI Taxonomy" id="6669"/>
    <lineage>
        <taxon>Eukaryota</taxon>
        <taxon>Metazoa</taxon>
        <taxon>Ecdysozoa</taxon>
        <taxon>Arthropoda</taxon>
        <taxon>Crustacea</taxon>
        <taxon>Branchiopoda</taxon>
        <taxon>Diplostraca</taxon>
        <taxon>Cladocera</taxon>
        <taxon>Anomopoda</taxon>
        <taxon>Daphniidae</taxon>
        <taxon>Daphnia</taxon>
    </lineage>
</organism>
<dbReference type="InParanoid" id="E9I2T9"/>
<dbReference type="eggNOG" id="ENOG502T1XH">
    <property type="taxonomic scope" value="Eukaryota"/>
</dbReference>
<dbReference type="EMBL" id="GL734236">
    <property type="protein sequence ID" value="EFX61691.1"/>
    <property type="molecule type" value="Genomic_DNA"/>
</dbReference>
<keyword evidence="1" id="KW-0227">DNA damage</keyword>
<feature type="non-terminal residue" evidence="3">
    <location>
        <position position="355"/>
    </location>
</feature>
<dbReference type="HOGENOM" id="CLU_784305_0_0_1"/>
<evidence type="ECO:0000256" key="1">
    <source>
        <dbReference type="ARBA" id="ARBA00022763"/>
    </source>
</evidence>
<keyword evidence="4" id="KW-1185">Reference proteome</keyword>
<proteinExistence type="predicted"/>
<evidence type="ECO:0000259" key="2">
    <source>
        <dbReference type="Pfam" id="PF00817"/>
    </source>
</evidence>
<dbReference type="CDD" id="cd03468">
    <property type="entry name" value="PolY_like"/>
    <property type="match status" value="1"/>
</dbReference>